<organism evidence="10 11">
    <name type="scientific">Paenibacillus rhizovicinus</name>
    <dbReference type="NCBI Taxonomy" id="2704463"/>
    <lineage>
        <taxon>Bacteria</taxon>
        <taxon>Bacillati</taxon>
        <taxon>Bacillota</taxon>
        <taxon>Bacilli</taxon>
        <taxon>Bacillales</taxon>
        <taxon>Paenibacillaceae</taxon>
        <taxon>Paenibacillus</taxon>
    </lineage>
</organism>
<feature type="transmembrane region" description="Helical" evidence="8">
    <location>
        <begin position="144"/>
        <end position="164"/>
    </location>
</feature>
<reference evidence="10 11" key="1">
    <citation type="submission" date="2020-02" db="EMBL/GenBank/DDBJ databases">
        <title>Paenibacillus sp. nov., isolated from rhizosphere soil of tomato.</title>
        <authorList>
            <person name="Weon H.-Y."/>
            <person name="Lee S.A."/>
        </authorList>
    </citation>
    <scope>NUCLEOTIDE SEQUENCE [LARGE SCALE GENOMIC DNA]</scope>
    <source>
        <strain evidence="10 11">14171R-81</strain>
    </source>
</reference>
<dbReference type="Proteomes" id="UP000479114">
    <property type="component" value="Chromosome"/>
</dbReference>
<dbReference type="Pfam" id="PF07690">
    <property type="entry name" value="MFS_1"/>
    <property type="match status" value="1"/>
</dbReference>
<feature type="transmembrane region" description="Helical" evidence="8">
    <location>
        <begin position="368"/>
        <end position="388"/>
    </location>
</feature>
<evidence type="ECO:0000256" key="4">
    <source>
        <dbReference type="ARBA" id="ARBA00022692"/>
    </source>
</evidence>
<accession>A0A6C0P917</accession>
<sequence length="407" mass="42559">MVVGLGQLAIGAVLEPMVHAYGIHYGDGGQLVMHQFLGGMAGILCAPWLIGKRGKKFVLLTAIGIMAVAELLYAMLPPWPVMLTIAPFAGIGLGMTESVVGAFVVGSSGAKANTAMSRVETFFGVGALLIPFAGAALIEAGQWKLSFGIVGVLSALLFALWLVWWPSILDGRPQDQARQDPALTASTGSEARPPAPEAASAAGRHRQAGMIMAACCLFFIVYVGLEMSFIHYLPSLLVVSNGMTEASATLVLSLFWGAMVIGRLVAGQLADRVGGAVYLLSTCLAAAVLFVLMTFFTGTVPAFLFTFIVGLMMSGMFAIAIVFANRAVPGAAERTTSLLMACGGIGGALVPEATGWFLDEYGPDATRWLFAAAAFALLIVMAWAASAARQSRSSLRIAGAQEQTRSL</sequence>
<evidence type="ECO:0000256" key="5">
    <source>
        <dbReference type="ARBA" id="ARBA00022989"/>
    </source>
</evidence>
<keyword evidence="3" id="KW-0813">Transport</keyword>
<keyword evidence="4 8" id="KW-0812">Transmembrane</keyword>
<dbReference type="InterPro" id="IPR051788">
    <property type="entry name" value="MFS_Transporter"/>
</dbReference>
<feature type="transmembrane region" description="Helical" evidence="8">
    <location>
        <begin position="82"/>
        <end position="107"/>
    </location>
</feature>
<dbReference type="EMBL" id="CP048286">
    <property type="protein sequence ID" value="QHW35110.1"/>
    <property type="molecule type" value="Genomic_DNA"/>
</dbReference>
<comment type="subcellular location">
    <subcellularLocation>
        <location evidence="1">Cell membrane</location>
        <topology evidence="1">Multi-pass membrane protein</topology>
    </subcellularLocation>
</comment>
<dbReference type="Gene3D" id="1.20.1250.20">
    <property type="entry name" value="MFS general substrate transporter like domains"/>
    <property type="match status" value="2"/>
</dbReference>
<dbReference type="PROSITE" id="PS50850">
    <property type="entry name" value="MFS"/>
    <property type="match status" value="1"/>
</dbReference>
<feature type="transmembrane region" description="Helical" evidence="8">
    <location>
        <begin position="119"/>
        <end position="138"/>
    </location>
</feature>
<dbReference type="AlphaFoldDB" id="A0A6C0P917"/>
<dbReference type="InterPro" id="IPR011701">
    <property type="entry name" value="MFS"/>
</dbReference>
<feature type="transmembrane region" description="Helical" evidence="8">
    <location>
        <begin position="336"/>
        <end position="356"/>
    </location>
</feature>
<dbReference type="PANTHER" id="PTHR23514:SF3">
    <property type="entry name" value="BYPASS OF STOP CODON PROTEIN 6"/>
    <property type="match status" value="1"/>
</dbReference>
<evidence type="ECO:0000256" key="1">
    <source>
        <dbReference type="ARBA" id="ARBA00004651"/>
    </source>
</evidence>
<feature type="domain" description="Major facilitator superfamily (MFS) profile" evidence="9">
    <location>
        <begin position="1"/>
        <end position="389"/>
    </location>
</feature>
<evidence type="ECO:0000256" key="8">
    <source>
        <dbReference type="SAM" id="Phobius"/>
    </source>
</evidence>
<evidence type="ECO:0000256" key="2">
    <source>
        <dbReference type="ARBA" id="ARBA00008335"/>
    </source>
</evidence>
<feature type="transmembrane region" description="Helical" evidence="8">
    <location>
        <begin position="30"/>
        <end position="50"/>
    </location>
</feature>
<proteinExistence type="inferred from homology"/>
<feature type="compositionally biased region" description="Low complexity" evidence="7">
    <location>
        <begin position="188"/>
        <end position="199"/>
    </location>
</feature>
<keyword evidence="6 8" id="KW-0472">Membrane</keyword>
<dbReference type="InterPro" id="IPR020846">
    <property type="entry name" value="MFS_dom"/>
</dbReference>
<dbReference type="SUPFAM" id="SSF103473">
    <property type="entry name" value="MFS general substrate transporter"/>
    <property type="match status" value="1"/>
</dbReference>
<feature type="transmembrane region" description="Helical" evidence="8">
    <location>
        <begin position="277"/>
        <end position="296"/>
    </location>
</feature>
<dbReference type="PANTHER" id="PTHR23514">
    <property type="entry name" value="BYPASS OF STOP CODON PROTEIN 6"/>
    <property type="match status" value="1"/>
</dbReference>
<keyword evidence="5 8" id="KW-1133">Transmembrane helix</keyword>
<feature type="transmembrane region" description="Helical" evidence="8">
    <location>
        <begin position="210"/>
        <end position="234"/>
    </location>
</feature>
<evidence type="ECO:0000256" key="3">
    <source>
        <dbReference type="ARBA" id="ARBA00022448"/>
    </source>
</evidence>
<dbReference type="InterPro" id="IPR036259">
    <property type="entry name" value="MFS_trans_sf"/>
</dbReference>
<dbReference type="GO" id="GO:0005886">
    <property type="term" value="C:plasma membrane"/>
    <property type="evidence" value="ECO:0007669"/>
    <property type="project" value="UniProtKB-SubCell"/>
</dbReference>
<protein>
    <submittedName>
        <fullName evidence="10">MFS transporter</fullName>
    </submittedName>
</protein>
<name>A0A6C0P917_9BACL</name>
<evidence type="ECO:0000313" key="11">
    <source>
        <dbReference type="Proteomes" id="UP000479114"/>
    </source>
</evidence>
<gene>
    <name evidence="10" type="ORF">GZH47_15130</name>
</gene>
<feature type="transmembrane region" description="Helical" evidence="8">
    <location>
        <begin position="302"/>
        <end position="324"/>
    </location>
</feature>
<evidence type="ECO:0000256" key="6">
    <source>
        <dbReference type="ARBA" id="ARBA00023136"/>
    </source>
</evidence>
<dbReference type="GO" id="GO:0022857">
    <property type="term" value="F:transmembrane transporter activity"/>
    <property type="evidence" value="ECO:0007669"/>
    <property type="project" value="InterPro"/>
</dbReference>
<feature type="transmembrane region" description="Helical" evidence="8">
    <location>
        <begin position="246"/>
        <end position="265"/>
    </location>
</feature>
<evidence type="ECO:0000259" key="9">
    <source>
        <dbReference type="PROSITE" id="PS50850"/>
    </source>
</evidence>
<evidence type="ECO:0000256" key="7">
    <source>
        <dbReference type="SAM" id="MobiDB-lite"/>
    </source>
</evidence>
<dbReference type="KEGG" id="prz:GZH47_15130"/>
<keyword evidence="11" id="KW-1185">Reference proteome</keyword>
<evidence type="ECO:0000313" key="10">
    <source>
        <dbReference type="EMBL" id="QHW35110.1"/>
    </source>
</evidence>
<feature type="region of interest" description="Disordered" evidence="7">
    <location>
        <begin position="178"/>
        <end position="199"/>
    </location>
</feature>
<comment type="similarity">
    <text evidence="2">Belongs to the major facilitator superfamily.</text>
</comment>
<feature type="transmembrane region" description="Helical" evidence="8">
    <location>
        <begin position="57"/>
        <end position="76"/>
    </location>
</feature>